<keyword evidence="2" id="KW-1185">Reference proteome</keyword>
<proteinExistence type="predicted"/>
<organism evidence="1 2">
    <name type="scientific">Thanatephorus cucumeris (strain AG1-IB / isolate 7/3/14)</name>
    <name type="common">Lettuce bottom rot fungus</name>
    <name type="synonym">Rhizoctonia solani</name>
    <dbReference type="NCBI Taxonomy" id="1108050"/>
    <lineage>
        <taxon>Eukaryota</taxon>
        <taxon>Fungi</taxon>
        <taxon>Dikarya</taxon>
        <taxon>Basidiomycota</taxon>
        <taxon>Agaricomycotina</taxon>
        <taxon>Agaricomycetes</taxon>
        <taxon>Cantharellales</taxon>
        <taxon>Ceratobasidiaceae</taxon>
        <taxon>Rhizoctonia</taxon>
        <taxon>Rhizoctonia solani AG-1</taxon>
    </lineage>
</organism>
<evidence type="ECO:0000313" key="1">
    <source>
        <dbReference type="EMBL" id="CEL54040.1"/>
    </source>
</evidence>
<dbReference type="InterPro" id="IPR046521">
    <property type="entry name" value="DUF6698"/>
</dbReference>
<protein>
    <submittedName>
        <fullName evidence="1">Uncharacterized protein</fullName>
    </submittedName>
</protein>
<dbReference type="Proteomes" id="UP000059188">
    <property type="component" value="Unassembled WGS sequence"/>
</dbReference>
<sequence>MPASATSAKWVLLWKAFQSKTHFADAALHMQGAWLGHVVNAALPVKILLSNKRRSTDKFGVVAHMITRVHMMTWEPFGVINAGILIITLGLEDQNAVEAELDSSSDKKQQLYEIFETLCDQIPGLEDTTDWSLVCSRLEKGKDSARTEDNHALKIALPNWKLDGKEWDPPLNAKTKDDCGLSHPVCAKLLAPISVKWDNQEERNNFRIHYNPLITETQHWPAFMYLGYEGDIQDLAKGLLRSEILAARTLLYPPTFANKDDKPDHRSNRRTKADVYGVKNITPSFLAYVAVAVRFTLSLESVFLLRGGLFNYERFYNDIMAYLNDPIFKPNTDELIEWWNTSSGLFIQEHTDPADEPESMLARLRQQAKARGQQAGDING</sequence>
<dbReference type="EMBL" id="LN679248">
    <property type="protein sequence ID" value="CEL54040.1"/>
    <property type="molecule type" value="Genomic_DNA"/>
</dbReference>
<name>A0A0B7F923_THACB</name>
<dbReference type="OrthoDB" id="2662502at2759"/>
<accession>A0A0B7F923</accession>
<gene>
    <name evidence="1" type="ORF">RSOLAG1IB_11572</name>
</gene>
<dbReference type="Pfam" id="PF20414">
    <property type="entry name" value="DUF6698"/>
    <property type="match status" value="1"/>
</dbReference>
<dbReference type="AlphaFoldDB" id="A0A0B7F923"/>
<dbReference type="STRING" id="1108050.A0A0B7F923"/>
<evidence type="ECO:0000313" key="2">
    <source>
        <dbReference type="Proteomes" id="UP000059188"/>
    </source>
</evidence>
<reference evidence="1 2" key="1">
    <citation type="submission" date="2014-11" db="EMBL/GenBank/DDBJ databases">
        <authorList>
            <person name="Wibberg Daniel"/>
        </authorList>
    </citation>
    <scope>NUCLEOTIDE SEQUENCE [LARGE SCALE GENOMIC DNA]</scope>
    <source>
        <strain evidence="1">Rhizoctonia solani AG1-IB 7/3/14</strain>
    </source>
</reference>